<accession>A0A1G9E2T1</accession>
<protein>
    <submittedName>
        <fullName evidence="1">Uncharacterized protein</fullName>
    </submittedName>
</protein>
<evidence type="ECO:0000313" key="1">
    <source>
        <dbReference type="EMBL" id="SDK70414.1"/>
    </source>
</evidence>
<dbReference type="OrthoDB" id="6164141at2"/>
<dbReference type="EMBL" id="FNES01000024">
    <property type="protein sequence ID" value="SDK70414.1"/>
    <property type="molecule type" value="Genomic_DNA"/>
</dbReference>
<dbReference type="AlphaFoldDB" id="A0A1G9E2T1"/>
<dbReference type="RefSeq" id="WP_089689084.1">
    <property type="nucleotide sequence ID" value="NZ_FNES01000024.1"/>
</dbReference>
<keyword evidence="2" id="KW-1185">Reference proteome</keyword>
<dbReference type="Proteomes" id="UP000198525">
    <property type="component" value="Unassembled WGS sequence"/>
</dbReference>
<dbReference type="STRING" id="376427.SAMN04487954_1249"/>
<evidence type="ECO:0000313" key="2">
    <source>
        <dbReference type="Proteomes" id="UP000198525"/>
    </source>
</evidence>
<sequence length="130" mass="14331">MTPDAHTQPKPQAPHLASENVATAQLWRTRNQRRATAIDGCIEHLMVDHDMTERAAEDATLQAYADLESLNKVHAIELAASTSRLLVIKTPGGARIALTVSDLLSLLKPYHLEAANRESRRLLVLENAPH</sequence>
<proteinExistence type="predicted"/>
<reference evidence="1 2" key="1">
    <citation type="submission" date="2016-10" db="EMBL/GenBank/DDBJ databases">
        <authorList>
            <person name="de Groot N.N."/>
        </authorList>
    </citation>
    <scope>NUCLEOTIDE SEQUENCE [LARGE SCALE GENOMIC DNA]</scope>
    <source>
        <strain evidence="1 2">CGMCC 1.6133</strain>
    </source>
</reference>
<name>A0A1G9E2T1_9GAMM</name>
<organism evidence="1 2">
    <name type="scientific">Billgrantia gudaonensis</name>
    <dbReference type="NCBI Taxonomy" id="376427"/>
    <lineage>
        <taxon>Bacteria</taxon>
        <taxon>Pseudomonadati</taxon>
        <taxon>Pseudomonadota</taxon>
        <taxon>Gammaproteobacteria</taxon>
        <taxon>Oceanospirillales</taxon>
        <taxon>Halomonadaceae</taxon>
        <taxon>Billgrantia</taxon>
    </lineage>
</organism>
<gene>
    <name evidence="1" type="ORF">SAMN04487954_1249</name>
</gene>